<reference evidence="2" key="1">
    <citation type="submission" date="2011-07" db="EMBL/GenBank/DDBJ databases">
        <authorList>
            <consortium name="Caenorhabditis brenneri Sequencing and Analysis Consortium"/>
            <person name="Wilson R.K."/>
        </authorList>
    </citation>
    <scope>NUCLEOTIDE SEQUENCE [LARGE SCALE GENOMIC DNA]</scope>
    <source>
        <strain evidence="2">PB2801</strain>
    </source>
</reference>
<name>G0NUB7_CAEBE</name>
<evidence type="ECO:0000313" key="2">
    <source>
        <dbReference type="Proteomes" id="UP000008068"/>
    </source>
</evidence>
<evidence type="ECO:0000313" key="1">
    <source>
        <dbReference type="EMBL" id="EGT37752.1"/>
    </source>
</evidence>
<dbReference type="EMBL" id="GL379949">
    <property type="protein sequence ID" value="EGT37752.1"/>
    <property type="molecule type" value="Genomic_DNA"/>
</dbReference>
<dbReference type="Proteomes" id="UP000008068">
    <property type="component" value="Unassembled WGS sequence"/>
</dbReference>
<dbReference type="InParanoid" id="G0NUB7"/>
<proteinExistence type="predicted"/>
<keyword evidence="2" id="KW-1185">Reference proteome</keyword>
<accession>G0NUB7</accession>
<dbReference type="PANTHER" id="PTHR21503">
    <property type="entry name" value="F-BOX-CONTAINING HYPOTHETICAL PROTEIN C.ELEGANS"/>
    <property type="match status" value="1"/>
</dbReference>
<dbReference type="AlphaFoldDB" id="G0NUB7"/>
<dbReference type="PANTHER" id="PTHR21503:SF8">
    <property type="entry name" value="F-BOX ASSOCIATED DOMAIN-CONTAINING PROTEIN-RELATED"/>
    <property type="match status" value="1"/>
</dbReference>
<organism evidence="2">
    <name type="scientific">Caenorhabditis brenneri</name>
    <name type="common">Nematode worm</name>
    <dbReference type="NCBI Taxonomy" id="135651"/>
    <lineage>
        <taxon>Eukaryota</taxon>
        <taxon>Metazoa</taxon>
        <taxon>Ecdysozoa</taxon>
        <taxon>Nematoda</taxon>
        <taxon>Chromadorea</taxon>
        <taxon>Rhabditida</taxon>
        <taxon>Rhabditina</taxon>
        <taxon>Rhabditomorpha</taxon>
        <taxon>Rhabditoidea</taxon>
        <taxon>Rhabditidae</taxon>
        <taxon>Peloderinae</taxon>
        <taxon>Caenorhabditis</taxon>
    </lineage>
</organism>
<protein>
    <recommendedName>
        <fullName evidence="3">F-box associated domain-containing protein</fullName>
    </recommendedName>
</protein>
<sequence length="281" mass="33074">MNVGVEEHNRARHFVVATDCDEKTVINNHDIRIWGIKNSFRFGKGFGPLNYYFLHNVDEEIIVKRSVINHCFDIFQKHWPIVQLRLLVDQSLSFVPLIAGVTEMYLGGSEINVAYASTHYPNLNCLRIGGVCEYEARFSGINNLRCDRTDAEANFVLHSFTGSFLYLFDTAEYRAEDLLAFCWKWKNNKLCQNLKFLHIQLDEFTEFFDVNRFLEEFEQQEWDPTVQPKNIEVPFMLDAHDFPKDILDNEFVYFQRACDGKWASLSVQFNDFFFIVWDLLN</sequence>
<gene>
    <name evidence="1" type="ORF">CAEBREN_13339</name>
</gene>
<evidence type="ECO:0008006" key="3">
    <source>
        <dbReference type="Google" id="ProtNLM"/>
    </source>
</evidence>
<dbReference type="HOGENOM" id="CLU_991191_0_0_1"/>